<name>T1GDF8_MEGSC</name>
<proteinExistence type="predicted"/>
<keyword evidence="2" id="KW-1185">Reference proteome</keyword>
<dbReference type="EnsemblMetazoa" id="MESCA001344-RA">
    <property type="protein sequence ID" value="MESCA001344-PA"/>
    <property type="gene ID" value="MESCA001344"/>
</dbReference>
<dbReference type="EMBL" id="CAQQ02124680">
    <property type="status" value="NOT_ANNOTATED_CDS"/>
    <property type="molecule type" value="Genomic_DNA"/>
</dbReference>
<dbReference type="Proteomes" id="UP000015102">
    <property type="component" value="Unassembled WGS sequence"/>
</dbReference>
<dbReference type="HOGENOM" id="CLU_683884_0_0_1"/>
<protein>
    <submittedName>
        <fullName evidence="1">Uncharacterized protein</fullName>
    </submittedName>
</protein>
<organism evidence="1 2">
    <name type="scientific">Megaselia scalaris</name>
    <name type="common">Humpbacked fly</name>
    <name type="synonym">Phora scalaris</name>
    <dbReference type="NCBI Taxonomy" id="36166"/>
    <lineage>
        <taxon>Eukaryota</taxon>
        <taxon>Metazoa</taxon>
        <taxon>Ecdysozoa</taxon>
        <taxon>Arthropoda</taxon>
        <taxon>Hexapoda</taxon>
        <taxon>Insecta</taxon>
        <taxon>Pterygota</taxon>
        <taxon>Neoptera</taxon>
        <taxon>Endopterygota</taxon>
        <taxon>Diptera</taxon>
        <taxon>Brachycera</taxon>
        <taxon>Muscomorpha</taxon>
        <taxon>Platypezoidea</taxon>
        <taxon>Phoridae</taxon>
        <taxon>Megaseliini</taxon>
        <taxon>Megaselia</taxon>
    </lineage>
</organism>
<accession>T1GDF8</accession>
<sequence length="403" mass="48254">MDIVYLENDWIRLVILQNFHYLLAETSWRIENDWIHKKNDGTLENYKESIEKRATTNIRKRVKDDALAIKDFYYNEYKNKNYPIHLCFPTAEDFTNALDTLKSRQMNRSCQELQKLISNEIQSKNSYVQNRKEKSLSMLAQFNHLKELAMKTADKPLETSIKTPVLIQLKALTNVAFNEILPEKVRLAAEQNIDSQTQMTIISDYILDLIKQICKFKTSEFLEIEKHFRKRRSYDKRMSKQAVFKENRIKIDFESIKRNIQPPYKKPPRTEKLKNSFIPKKVKIIPPTEKVISRRTRFFFEAFHGEDEDYEASKRDSIDFMDTIQESNVPFYFDYFLSLNDYKPNYNFKTKTELRDGPEEDLVRIKSVLGNVQEKLYRWEQLRKKVMETNIRNHPEMYTNIQT</sequence>
<dbReference type="AlphaFoldDB" id="T1GDF8"/>
<reference evidence="2" key="1">
    <citation type="submission" date="2013-02" db="EMBL/GenBank/DDBJ databases">
        <authorList>
            <person name="Hughes D."/>
        </authorList>
    </citation>
    <scope>NUCLEOTIDE SEQUENCE</scope>
    <source>
        <strain>Durham</strain>
        <strain evidence="2">NC isolate 2 -- Noor lab</strain>
    </source>
</reference>
<evidence type="ECO:0000313" key="2">
    <source>
        <dbReference type="Proteomes" id="UP000015102"/>
    </source>
</evidence>
<dbReference type="STRING" id="36166.T1GDF8"/>
<reference evidence="1" key="2">
    <citation type="submission" date="2015-06" db="UniProtKB">
        <authorList>
            <consortium name="EnsemblMetazoa"/>
        </authorList>
    </citation>
    <scope>IDENTIFICATION</scope>
</reference>
<evidence type="ECO:0000313" key="1">
    <source>
        <dbReference type="EnsemblMetazoa" id="MESCA001344-PA"/>
    </source>
</evidence>